<evidence type="ECO:0000313" key="1">
    <source>
        <dbReference type="EMBL" id="MTF40120.1"/>
    </source>
</evidence>
<dbReference type="GO" id="GO:0003677">
    <property type="term" value="F:DNA binding"/>
    <property type="evidence" value="ECO:0007669"/>
    <property type="project" value="InterPro"/>
</dbReference>
<dbReference type="AlphaFoldDB" id="A0A844GVH4"/>
<name>A0A844GVH4_9CHRO</name>
<sequence length="62" mass="7052">MGKTLSEMMANFTHEEQAEIQEKANQLTAEEITLRELRKAYHLTQMEIVNNLGVGQNSICKS</sequence>
<dbReference type="RefSeq" id="WP_155084423.1">
    <property type="nucleotide sequence ID" value="NZ_WMIA01000021.1"/>
</dbReference>
<dbReference type="Gene3D" id="1.10.260.40">
    <property type="entry name" value="lambda repressor-like DNA-binding domains"/>
    <property type="match status" value="1"/>
</dbReference>
<dbReference type="InterPro" id="IPR010982">
    <property type="entry name" value="Lambda_DNA-bd_dom_sf"/>
</dbReference>
<accession>A0A844GVH4</accession>
<protein>
    <recommendedName>
        <fullName evidence="3">Transcriptional regulator</fullName>
    </recommendedName>
</protein>
<dbReference type="Proteomes" id="UP000437131">
    <property type="component" value="Unassembled WGS sequence"/>
</dbReference>
<proteinExistence type="predicted"/>
<dbReference type="SUPFAM" id="SSF47413">
    <property type="entry name" value="lambda repressor-like DNA-binding domains"/>
    <property type="match status" value="1"/>
</dbReference>
<comment type="caution">
    <text evidence="1">The sequence shown here is derived from an EMBL/GenBank/DDBJ whole genome shotgun (WGS) entry which is preliminary data.</text>
</comment>
<reference evidence="1 2" key="1">
    <citation type="submission" date="2019-11" db="EMBL/GenBank/DDBJ databases">
        <title>Isolation of a new High Light Tolerant Cyanobacteria.</title>
        <authorList>
            <person name="Dobson Z."/>
            <person name="Vaughn N."/>
            <person name="Vaughn M."/>
            <person name="Fromme P."/>
            <person name="Mazor Y."/>
        </authorList>
    </citation>
    <scope>NUCLEOTIDE SEQUENCE [LARGE SCALE GENOMIC DNA]</scope>
    <source>
        <strain evidence="1 2">0216</strain>
    </source>
</reference>
<evidence type="ECO:0008006" key="3">
    <source>
        <dbReference type="Google" id="ProtNLM"/>
    </source>
</evidence>
<organism evidence="1 2">
    <name type="scientific">Cyanobacterium aponinum 0216</name>
    <dbReference type="NCBI Taxonomy" id="2676140"/>
    <lineage>
        <taxon>Bacteria</taxon>
        <taxon>Bacillati</taxon>
        <taxon>Cyanobacteriota</taxon>
        <taxon>Cyanophyceae</taxon>
        <taxon>Oscillatoriophycideae</taxon>
        <taxon>Chroococcales</taxon>
        <taxon>Geminocystaceae</taxon>
        <taxon>Cyanobacterium</taxon>
    </lineage>
</organism>
<dbReference type="EMBL" id="WMIA01000021">
    <property type="protein sequence ID" value="MTF40120.1"/>
    <property type="molecule type" value="Genomic_DNA"/>
</dbReference>
<gene>
    <name evidence="1" type="ORF">GGC33_14455</name>
</gene>
<evidence type="ECO:0000313" key="2">
    <source>
        <dbReference type="Proteomes" id="UP000437131"/>
    </source>
</evidence>